<dbReference type="CDD" id="cd00067">
    <property type="entry name" value="GAL4"/>
    <property type="match status" value="1"/>
</dbReference>
<protein>
    <recommendedName>
        <fullName evidence="2">Zn(2)-C6 fungal-type domain-containing protein</fullName>
    </recommendedName>
</protein>
<keyword evidence="4" id="KW-1185">Reference proteome</keyword>
<organism evidence="3 4">
    <name type="scientific">Fusarium kuroshium</name>
    <dbReference type="NCBI Taxonomy" id="2010991"/>
    <lineage>
        <taxon>Eukaryota</taxon>
        <taxon>Fungi</taxon>
        <taxon>Dikarya</taxon>
        <taxon>Ascomycota</taxon>
        <taxon>Pezizomycotina</taxon>
        <taxon>Sordariomycetes</taxon>
        <taxon>Hypocreomycetidae</taxon>
        <taxon>Hypocreales</taxon>
        <taxon>Nectriaceae</taxon>
        <taxon>Fusarium</taxon>
        <taxon>Fusarium solani species complex</taxon>
    </lineage>
</organism>
<dbReference type="SMART" id="SM00066">
    <property type="entry name" value="GAL4"/>
    <property type="match status" value="1"/>
</dbReference>
<evidence type="ECO:0000259" key="2">
    <source>
        <dbReference type="PROSITE" id="PS50048"/>
    </source>
</evidence>
<feature type="domain" description="Zn(2)-C6 fungal-type" evidence="2">
    <location>
        <begin position="15"/>
        <end position="45"/>
    </location>
</feature>
<dbReference type="GO" id="GO:0000981">
    <property type="term" value="F:DNA-binding transcription factor activity, RNA polymerase II-specific"/>
    <property type="evidence" value="ECO:0007669"/>
    <property type="project" value="InterPro"/>
</dbReference>
<dbReference type="Proteomes" id="UP000277212">
    <property type="component" value="Unassembled WGS sequence"/>
</dbReference>
<dbReference type="Pfam" id="PF00172">
    <property type="entry name" value="Zn_clus"/>
    <property type="match status" value="1"/>
</dbReference>
<comment type="caution">
    <text evidence="3">The sequence shown here is derived from an EMBL/GenBank/DDBJ whole genome shotgun (WGS) entry which is preliminary data.</text>
</comment>
<dbReference type="EMBL" id="NKUJ01000002">
    <property type="protein sequence ID" value="RMJ20168.1"/>
    <property type="molecule type" value="Genomic_DNA"/>
</dbReference>
<dbReference type="PROSITE" id="PS50048">
    <property type="entry name" value="ZN2_CY6_FUNGAL_2"/>
    <property type="match status" value="1"/>
</dbReference>
<gene>
    <name evidence="3" type="ORF">CDV36_000285</name>
</gene>
<dbReference type="InterPro" id="IPR001138">
    <property type="entry name" value="Zn2Cys6_DnaBD"/>
</dbReference>
<proteinExistence type="predicted"/>
<name>A0A3M2SRK2_9HYPO</name>
<dbReference type="InterPro" id="IPR036864">
    <property type="entry name" value="Zn2-C6_fun-type_DNA-bd_sf"/>
</dbReference>
<evidence type="ECO:0000313" key="4">
    <source>
        <dbReference type="Proteomes" id="UP000277212"/>
    </source>
</evidence>
<dbReference type="OrthoDB" id="39175at2759"/>
<keyword evidence="1" id="KW-0539">Nucleus</keyword>
<dbReference type="Gene3D" id="4.10.240.10">
    <property type="entry name" value="Zn(2)-C6 fungal-type DNA-binding domain"/>
    <property type="match status" value="1"/>
</dbReference>
<evidence type="ECO:0000313" key="3">
    <source>
        <dbReference type="EMBL" id="RMJ20168.1"/>
    </source>
</evidence>
<accession>A0A3M2SRK2</accession>
<dbReference type="GO" id="GO:0008270">
    <property type="term" value="F:zinc ion binding"/>
    <property type="evidence" value="ECO:0007669"/>
    <property type="project" value="InterPro"/>
</dbReference>
<dbReference type="AlphaFoldDB" id="A0A3M2SRK2"/>
<sequence length="68" mass="7536">MDPAAQSSKGLNELACLGCKARKTRCNRAKPTCDGCFARGLTCTYPNKRKRRTNVPKTRSQPMYVIAT</sequence>
<evidence type="ECO:0000256" key="1">
    <source>
        <dbReference type="ARBA" id="ARBA00023242"/>
    </source>
</evidence>
<dbReference type="SUPFAM" id="SSF57701">
    <property type="entry name" value="Zn2/Cys6 DNA-binding domain"/>
    <property type="match status" value="1"/>
</dbReference>
<dbReference type="PROSITE" id="PS00463">
    <property type="entry name" value="ZN2_CY6_FUNGAL_1"/>
    <property type="match status" value="1"/>
</dbReference>
<reference evidence="3 4" key="1">
    <citation type="submission" date="2017-06" db="EMBL/GenBank/DDBJ databases">
        <title>Comparative genomic analysis of Ambrosia Fusariam Clade fungi.</title>
        <authorList>
            <person name="Stajich J.E."/>
            <person name="Carrillo J."/>
            <person name="Kijimoto T."/>
            <person name="Eskalen A."/>
            <person name="O'Donnell K."/>
            <person name="Kasson M."/>
        </authorList>
    </citation>
    <scope>NUCLEOTIDE SEQUENCE [LARGE SCALE GENOMIC DNA]</scope>
    <source>
        <strain evidence="3">UCR3666</strain>
    </source>
</reference>